<gene>
    <name evidence="2" type="ORF">GCM10008961_20760</name>
</gene>
<proteinExistence type="predicted"/>
<reference evidence="3" key="1">
    <citation type="journal article" date="2019" name="Int. J. Syst. Evol. Microbiol.">
        <title>The Global Catalogue of Microorganisms (GCM) 10K type strain sequencing project: providing services to taxonomists for standard genome sequencing and annotation.</title>
        <authorList>
            <consortium name="The Broad Institute Genomics Platform"/>
            <consortium name="The Broad Institute Genome Sequencing Center for Infectious Disease"/>
            <person name="Wu L."/>
            <person name="Ma J."/>
        </authorList>
    </citation>
    <scope>NUCLEOTIDE SEQUENCE [LARGE SCALE GENOMIC DNA]</scope>
    <source>
        <strain evidence="3">JCM 31406</strain>
    </source>
</reference>
<evidence type="ECO:0000256" key="1">
    <source>
        <dbReference type="SAM" id="SignalP"/>
    </source>
</evidence>
<accession>A0ABQ2SJN7</accession>
<protein>
    <submittedName>
        <fullName evidence="2">Uncharacterized protein</fullName>
    </submittedName>
</protein>
<dbReference type="RefSeq" id="WP_189101495.1">
    <property type="nucleotide sequence ID" value="NZ_BMQO01000008.1"/>
</dbReference>
<feature type="signal peptide" evidence="1">
    <location>
        <begin position="1"/>
        <end position="34"/>
    </location>
</feature>
<comment type="caution">
    <text evidence="2">The sequence shown here is derived from an EMBL/GenBank/DDBJ whole genome shotgun (WGS) entry which is preliminary data.</text>
</comment>
<feature type="chain" id="PRO_5047085802" evidence="1">
    <location>
        <begin position="35"/>
        <end position="409"/>
    </location>
</feature>
<keyword evidence="1" id="KW-0732">Signal</keyword>
<sequence>MTALLTRVLNRVLNRVLTPLLTCALLAAPFLAAAQTTSPSVPPPAAPTVAARLPDPAVSLAYVTATGTLYAQTDRGELWTVGAAPARRLSGLATDAPITACGPDVAAVLEGGQLWWGGLTGVRGLSTVAGTLCAPDGALLVVAGSGDLLRVEAGGRVSRRAALKLLPDARPTLADLRGDGRFSVAVLADPGDRLAHGVLGDALEATTLLSVDPVTLRVHSRLTLPAPYVFEDWEARPVRAGTRDLLAVVRSSAQRGAALTLVGLDAARAALRIEAVGPDFGRGGRWLAPFTDGAALYAVHTPHIGGVLHRYERVGSALRATALTTGVSSHQIGARRVTGGVWQGAAWVGTQDVTRTRRVTPAPESPASAPANASPVNRAVLNAGPSSPLLITPRGAFLGLNDGQVVQLP</sequence>
<evidence type="ECO:0000313" key="3">
    <source>
        <dbReference type="Proteomes" id="UP000620633"/>
    </source>
</evidence>
<organism evidence="2 3">
    <name type="scientific">Deinococcus knuensis</name>
    <dbReference type="NCBI Taxonomy" id="1837380"/>
    <lineage>
        <taxon>Bacteria</taxon>
        <taxon>Thermotogati</taxon>
        <taxon>Deinococcota</taxon>
        <taxon>Deinococci</taxon>
        <taxon>Deinococcales</taxon>
        <taxon>Deinococcaceae</taxon>
        <taxon>Deinococcus</taxon>
    </lineage>
</organism>
<dbReference type="Proteomes" id="UP000620633">
    <property type="component" value="Unassembled WGS sequence"/>
</dbReference>
<dbReference type="EMBL" id="BMQO01000008">
    <property type="protein sequence ID" value="GGS28898.1"/>
    <property type="molecule type" value="Genomic_DNA"/>
</dbReference>
<evidence type="ECO:0000313" key="2">
    <source>
        <dbReference type="EMBL" id="GGS28898.1"/>
    </source>
</evidence>
<name>A0ABQ2SJN7_9DEIO</name>
<keyword evidence="3" id="KW-1185">Reference proteome</keyword>